<gene>
    <name evidence="3" type="ORF">CQY20_21980</name>
    <name evidence="2" type="ORF">MAGR_70250</name>
</gene>
<feature type="transmembrane region" description="Helical" evidence="1">
    <location>
        <begin position="120"/>
        <end position="138"/>
    </location>
</feature>
<keyword evidence="4" id="KW-1185">Reference proteome</keyword>
<name>A0A2A7MUV5_MYCAG</name>
<proteinExistence type="predicted"/>
<reference evidence="3 4" key="1">
    <citation type="submission" date="2017-10" db="EMBL/GenBank/DDBJ databases">
        <title>The new phylogeny of genus Mycobacterium.</title>
        <authorList>
            <person name="Tortoli E."/>
            <person name="Trovato A."/>
            <person name="Cirillo D.M."/>
        </authorList>
    </citation>
    <scope>NUCLEOTIDE SEQUENCE [LARGE SCALE GENOMIC DNA]</scope>
    <source>
        <strain evidence="3 4">CCUG37673</strain>
    </source>
</reference>
<evidence type="ECO:0000313" key="5">
    <source>
        <dbReference type="Proteomes" id="UP000465302"/>
    </source>
</evidence>
<comment type="caution">
    <text evidence="3">The sequence shown here is derived from an EMBL/GenBank/DDBJ whole genome shotgun (WGS) entry which is preliminary data.</text>
</comment>
<dbReference type="Pfam" id="PF14325">
    <property type="entry name" value="DUF4383"/>
    <property type="match status" value="1"/>
</dbReference>
<protein>
    <submittedName>
        <fullName evidence="2">Membrane protein</fullName>
    </submittedName>
</protein>
<evidence type="ECO:0000313" key="3">
    <source>
        <dbReference type="EMBL" id="PEG35454.1"/>
    </source>
</evidence>
<dbReference type="Proteomes" id="UP000465302">
    <property type="component" value="Unassembled WGS sequence"/>
</dbReference>
<keyword evidence="1" id="KW-0812">Transmembrane</keyword>
<reference evidence="2 5" key="2">
    <citation type="journal article" date="2019" name="Emerg. Microbes Infect.">
        <title>Comprehensive subspecies identification of 175 nontuberculous mycobacteria species based on 7547 genomic profiles.</title>
        <authorList>
            <person name="Matsumoto Y."/>
            <person name="Kinjo T."/>
            <person name="Motooka D."/>
            <person name="Nabeya D."/>
            <person name="Jung N."/>
            <person name="Uechi K."/>
            <person name="Horii T."/>
            <person name="Iida T."/>
            <person name="Fujita J."/>
            <person name="Nakamura S."/>
        </authorList>
    </citation>
    <scope>NUCLEOTIDE SEQUENCE [LARGE SCALE GENOMIC DNA]</scope>
    <source>
        <strain evidence="2 5">JCM 6377</strain>
    </source>
</reference>
<dbReference type="OrthoDB" id="572373at2"/>
<dbReference type="AlphaFoldDB" id="A0A2A7MUV5"/>
<dbReference type="EMBL" id="PDCP01000045">
    <property type="protein sequence ID" value="PEG35454.1"/>
    <property type="molecule type" value="Genomic_DNA"/>
</dbReference>
<organism evidence="3 4">
    <name type="scientific">Mycolicibacterium agri</name>
    <name type="common">Mycobacterium agri</name>
    <dbReference type="NCBI Taxonomy" id="36811"/>
    <lineage>
        <taxon>Bacteria</taxon>
        <taxon>Bacillati</taxon>
        <taxon>Actinomycetota</taxon>
        <taxon>Actinomycetes</taxon>
        <taxon>Mycobacteriales</taxon>
        <taxon>Mycobacteriaceae</taxon>
        <taxon>Mycolicibacterium</taxon>
    </lineage>
</organism>
<feature type="transmembrane region" description="Helical" evidence="1">
    <location>
        <begin position="50"/>
        <end position="74"/>
    </location>
</feature>
<dbReference type="EMBL" id="BLKS01000004">
    <property type="protein sequence ID" value="GFG55584.1"/>
    <property type="molecule type" value="Genomic_DNA"/>
</dbReference>
<sequence length="151" mass="15985">MVKRPKLMAVQGAALLIAVVFLIMGVLGFIPGVTTNVDSLELAGHHSGGLLFGVFAVSGLHNIVHIAFGVAGLAMARTYALARLYFLVGGLAYLGLWLYGLLIDHASPANFVPLNGADNWLHFGLGVGMVLLGVTLAGQRDPTKHRTRVRT</sequence>
<reference evidence="2" key="3">
    <citation type="submission" date="2020-02" db="EMBL/GenBank/DDBJ databases">
        <authorList>
            <person name="Matsumoto Y."/>
            <person name="Motooka D."/>
            <person name="Nakamura S."/>
        </authorList>
    </citation>
    <scope>NUCLEOTIDE SEQUENCE</scope>
    <source>
        <strain evidence="2">JCM 6377</strain>
    </source>
</reference>
<keyword evidence="1" id="KW-1133">Transmembrane helix</keyword>
<keyword evidence="1" id="KW-0472">Membrane</keyword>
<evidence type="ECO:0000313" key="2">
    <source>
        <dbReference type="EMBL" id="GFG55584.1"/>
    </source>
</evidence>
<accession>A0A2A7MUV5</accession>
<feature type="transmembrane region" description="Helical" evidence="1">
    <location>
        <begin position="12"/>
        <end position="30"/>
    </location>
</feature>
<feature type="transmembrane region" description="Helical" evidence="1">
    <location>
        <begin position="81"/>
        <end position="100"/>
    </location>
</feature>
<evidence type="ECO:0000256" key="1">
    <source>
        <dbReference type="SAM" id="Phobius"/>
    </source>
</evidence>
<dbReference type="RefSeq" id="WP_097942201.1">
    <property type="nucleotide sequence ID" value="NZ_BLKS01000004.1"/>
</dbReference>
<evidence type="ECO:0000313" key="4">
    <source>
        <dbReference type="Proteomes" id="UP000220914"/>
    </source>
</evidence>
<dbReference type="Proteomes" id="UP000220914">
    <property type="component" value="Unassembled WGS sequence"/>
</dbReference>